<comment type="caution">
    <text evidence="2">The sequence shown here is derived from an EMBL/GenBank/DDBJ whole genome shotgun (WGS) entry which is preliminary data.</text>
</comment>
<evidence type="ECO:0000313" key="2">
    <source>
        <dbReference type="EMBL" id="MBM6941101.1"/>
    </source>
</evidence>
<proteinExistence type="predicted"/>
<dbReference type="Pfam" id="PF02481">
    <property type="entry name" value="DNA_processg_A"/>
    <property type="match status" value="1"/>
</dbReference>
<dbReference type="InterPro" id="IPR057666">
    <property type="entry name" value="DrpA_SLOG"/>
</dbReference>
<dbReference type="RefSeq" id="WP_204785357.1">
    <property type="nucleotide sequence ID" value="NZ_JACJKU010000066.1"/>
</dbReference>
<organism evidence="2 3">
    <name type="scientific">Limosilactobacillus coleohominis</name>
    <dbReference type="NCBI Taxonomy" id="181675"/>
    <lineage>
        <taxon>Bacteria</taxon>
        <taxon>Bacillati</taxon>
        <taxon>Bacillota</taxon>
        <taxon>Bacilli</taxon>
        <taxon>Lactobacillales</taxon>
        <taxon>Lactobacillaceae</taxon>
        <taxon>Limosilactobacillus</taxon>
    </lineage>
</organism>
<protein>
    <recommendedName>
        <fullName evidence="1">Smf/DprA SLOG domain-containing protein</fullName>
    </recommendedName>
</protein>
<dbReference type="Proteomes" id="UP000785625">
    <property type="component" value="Unassembled WGS sequence"/>
</dbReference>
<evidence type="ECO:0000313" key="3">
    <source>
        <dbReference type="Proteomes" id="UP000785625"/>
    </source>
</evidence>
<dbReference type="Gene3D" id="3.40.50.450">
    <property type="match status" value="1"/>
</dbReference>
<accession>A0ABS2GZ21</accession>
<sequence>MPRGCFVLVVLYGTISLQENRNILAVPGPIDSELSDGCNELIEIDARPVMNANDILEELSNHFYTVPE</sequence>
<keyword evidence="3" id="KW-1185">Reference proteome</keyword>
<reference evidence="2 3" key="1">
    <citation type="journal article" date="2021" name="Sci. Rep.">
        <title>The distribution of antibiotic resistance genes in chicken gut microbiota commensals.</title>
        <authorList>
            <person name="Juricova H."/>
            <person name="Matiasovicova J."/>
            <person name="Kubasova T."/>
            <person name="Cejkova D."/>
            <person name="Rychlik I."/>
        </authorList>
    </citation>
    <scope>NUCLEOTIDE SEQUENCE [LARGE SCALE GENOMIC DNA]</scope>
    <source>
        <strain evidence="2 3">An574</strain>
    </source>
</reference>
<evidence type="ECO:0000259" key="1">
    <source>
        <dbReference type="Pfam" id="PF02481"/>
    </source>
</evidence>
<gene>
    <name evidence="2" type="ORF">H5975_06425</name>
</gene>
<dbReference type="EMBL" id="JACJKU010000066">
    <property type="protein sequence ID" value="MBM6941101.1"/>
    <property type="molecule type" value="Genomic_DNA"/>
</dbReference>
<feature type="domain" description="Smf/DprA SLOG" evidence="1">
    <location>
        <begin position="15"/>
        <end position="59"/>
    </location>
</feature>
<name>A0ABS2GZ21_9LACO</name>